<reference evidence="3 4" key="2">
    <citation type="journal article" date="2021" name="J. Hered.">
        <title>Feather Gene Expression Elucidates the Developmental Basis of Plumage Iridescence in African Starlings.</title>
        <authorList>
            <person name="Rubenstein D.R."/>
            <person name="Corvelo A."/>
            <person name="MacManes M.D."/>
            <person name="Maia R."/>
            <person name="Narzisi G."/>
            <person name="Rousaki A."/>
            <person name="Vandenabeele P."/>
            <person name="Shawkey M.D."/>
            <person name="Solomon J."/>
        </authorList>
    </citation>
    <scope>NUCLEOTIDE SEQUENCE [LARGE SCALE GENOMIC DNA]</scope>
    <source>
        <strain evidence="3">SS15</strain>
    </source>
</reference>
<comment type="caution">
    <text evidence="2">The sequence shown here is derived from an EMBL/GenBank/DDBJ whole genome shotgun (WGS) entry which is preliminary data.</text>
</comment>
<proteinExistence type="predicted"/>
<dbReference type="Proteomes" id="UP000618051">
    <property type="component" value="Unassembled WGS sequence"/>
</dbReference>
<gene>
    <name evidence="3" type="ORF">IHE44_0000438</name>
    <name evidence="2" type="ORF">IHE44_010748</name>
</gene>
<keyword evidence="4" id="KW-1185">Reference proteome</keyword>
<name>A0A835TXU2_9PASS</name>
<evidence type="ECO:0000313" key="3">
    <source>
        <dbReference type="EMBL" id="KAI1242882.1"/>
    </source>
</evidence>
<evidence type="ECO:0000256" key="1">
    <source>
        <dbReference type="SAM" id="MobiDB-lite"/>
    </source>
</evidence>
<protein>
    <submittedName>
        <fullName evidence="2">Uncharacterized protein</fullName>
    </submittedName>
</protein>
<dbReference type="EMBL" id="JADDUC020000001">
    <property type="protein sequence ID" value="KAI1242882.1"/>
    <property type="molecule type" value="Genomic_DNA"/>
</dbReference>
<reference evidence="3" key="3">
    <citation type="submission" date="2022-01" db="EMBL/GenBank/DDBJ databases">
        <authorList>
            <person name="Rubenstein D.R."/>
        </authorList>
    </citation>
    <scope>NUCLEOTIDE SEQUENCE</scope>
    <source>
        <strain evidence="3">SS15</strain>
        <tissue evidence="3">Liver</tissue>
    </source>
</reference>
<sequence>MLRHVMPHTRAVSMVSEHLQRSKEQPRPTPPCAAEKEPVLFLFLKNRKRTCAFCVPEEQKPDNSYHFFLQEGLKNLASEHHHLMLLELMCQGTNFFSDAVWLNMGPKEAMTKQGKKDKRAESKAYEEDIPRGDKGNCIETTEQEVSFLRSGMARYKKQNRTVLPFHAIWKLVSTVKAKRIQEKMNTIELIKRFFPPEFN</sequence>
<evidence type="ECO:0000313" key="4">
    <source>
        <dbReference type="Proteomes" id="UP000618051"/>
    </source>
</evidence>
<dbReference type="EMBL" id="JADDUC010000047">
    <property type="protein sequence ID" value="KAG0121578.1"/>
    <property type="molecule type" value="Genomic_DNA"/>
</dbReference>
<organism evidence="2">
    <name type="scientific">Lamprotornis superbus</name>
    <dbReference type="NCBI Taxonomy" id="245042"/>
    <lineage>
        <taxon>Eukaryota</taxon>
        <taxon>Metazoa</taxon>
        <taxon>Chordata</taxon>
        <taxon>Craniata</taxon>
        <taxon>Vertebrata</taxon>
        <taxon>Euteleostomi</taxon>
        <taxon>Archelosauria</taxon>
        <taxon>Archosauria</taxon>
        <taxon>Dinosauria</taxon>
        <taxon>Saurischia</taxon>
        <taxon>Theropoda</taxon>
        <taxon>Coelurosauria</taxon>
        <taxon>Aves</taxon>
        <taxon>Neognathae</taxon>
        <taxon>Neoaves</taxon>
        <taxon>Telluraves</taxon>
        <taxon>Australaves</taxon>
        <taxon>Passeriformes</taxon>
        <taxon>Sturnidae</taxon>
        <taxon>Lamprotornis</taxon>
    </lineage>
</organism>
<evidence type="ECO:0000313" key="2">
    <source>
        <dbReference type="EMBL" id="KAG0121578.1"/>
    </source>
</evidence>
<dbReference type="AlphaFoldDB" id="A0A835TXU2"/>
<reference evidence="2" key="1">
    <citation type="submission" date="2020-10" db="EMBL/GenBank/DDBJ databases">
        <title>Feather gene expression reveals the developmental basis of iridescence in African starlings.</title>
        <authorList>
            <person name="Rubenstein D.R."/>
        </authorList>
    </citation>
    <scope>NUCLEOTIDE SEQUENCE</scope>
    <source>
        <strain evidence="2">SS15</strain>
        <tissue evidence="2">Liver</tissue>
    </source>
</reference>
<accession>A0A835TXU2</accession>
<feature type="region of interest" description="Disordered" evidence="1">
    <location>
        <begin position="1"/>
        <end position="33"/>
    </location>
</feature>